<accession>A0A3B0P8L0</accession>
<evidence type="ECO:0000313" key="1">
    <source>
        <dbReference type="EMBL" id="SYV89624.1"/>
    </source>
</evidence>
<protein>
    <submittedName>
        <fullName evidence="1">Uncharacterized protein</fullName>
    </submittedName>
</protein>
<proteinExistence type="predicted"/>
<name>A0A3B0P8L0_9BACT</name>
<feature type="non-terminal residue" evidence="1">
    <location>
        <position position="98"/>
    </location>
</feature>
<dbReference type="Proteomes" id="UP000259864">
    <property type="component" value="Chromosome 1"/>
</dbReference>
<organism evidence="1 2">
    <name type="scientific">Metamycoplasma alkalescens</name>
    <dbReference type="NCBI Taxonomy" id="45363"/>
    <lineage>
        <taxon>Bacteria</taxon>
        <taxon>Bacillati</taxon>
        <taxon>Mycoplasmatota</taxon>
        <taxon>Mycoplasmoidales</taxon>
        <taxon>Metamycoplasmataceae</taxon>
        <taxon>Metamycoplasma</taxon>
    </lineage>
</organism>
<dbReference type="AlphaFoldDB" id="A0A3B0P8L0"/>
<evidence type="ECO:0000313" key="2">
    <source>
        <dbReference type="Proteomes" id="UP000259864"/>
    </source>
</evidence>
<dbReference type="EMBL" id="LS991949">
    <property type="protein sequence ID" value="SYV89624.1"/>
    <property type="molecule type" value="Genomic_DNA"/>
</dbReference>
<dbReference type="KEGG" id="mala:NCTC10135_00114"/>
<sequence>MNLRNGHANVSTFDDFNNLASYTSSDKVKYNYNPIAKHKEFIIATGSSEKTNLKDLRAFKGIEQNKNTSGDLANTLAAIKNTKSPIFGFVNPNTNQVW</sequence>
<gene>
    <name evidence="1" type="ORF">NCTC10135_00114</name>
</gene>
<reference evidence="2" key="1">
    <citation type="submission" date="2018-06" db="EMBL/GenBank/DDBJ databases">
        <authorList>
            <consortium name="Pathogen Informatics"/>
        </authorList>
    </citation>
    <scope>NUCLEOTIDE SEQUENCE [LARGE SCALE GENOMIC DNA]</scope>
    <source>
        <strain evidence="2">NCTC10135</strain>
    </source>
</reference>